<dbReference type="GO" id="GO:0005634">
    <property type="term" value="C:nucleus"/>
    <property type="evidence" value="ECO:0007669"/>
    <property type="project" value="UniProtKB-SubCell"/>
</dbReference>
<dbReference type="GO" id="GO:0003677">
    <property type="term" value="F:DNA binding"/>
    <property type="evidence" value="ECO:0007669"/>
    <property type="project" value="UniProtKB-KW"/>
</dbReference>
<evidence type="ECO:0000259" key="3">
    <source>
        <dbReference type="PROSITE" id="PS51253"/>
    </source>
</evidence>
<keyword evidence="5" id="KW-1185">Reference proteome</keyword>
<feature type="domain" description="HTH CENPB-type" evidence="3">
    <location>
        <begin position="1"/>
        <end position="44"/>
    </location>
</feature>
<dbReference type="InterPro" id="IPR006600">
    <property type="entry name" value="HTH_CenpB_DNA-bd_dom"/>
</dbReference>
<dbReference type="Gene3D" id="1.10.10.60">
    <property type="entry name" value="Homeodomain-like"/>
    <property type="match status" value="1"/>
</dbReference>
<organism evidence="4 5">
    <name type="scientific">Pieris brassicae</name>
    <name type="common">White butterfly</name>
    <name type="synonym">Large white butterfly</name>
    <dbReference type="NCBI Taxonomy" id="7116"/>
    <lineage>
        <taxon>Eukaryota</taxon>
        <taxon>Metazoa</taxon>
        <taxon>Ecdysozoa</taxon>
        <taxon>Arthropoda</taxon>
        <taxon>Hexapoda</taxon>
        <taxon>Insecta</taxon>
        <taxon>Pterygota</taxon>
        <taxon>Neoptera</taxon>
        <taxon>Endopterygota</taxon>
        <taxon>Lepidoptera</taxon>
        <taxon>Glossata</taxon>
        <taxon>Ditrysia</taxon>
        <taxon>Papilionoidea</taxon>
        <taxon>Pieridae</taxon>
        <taxon>Pierinae</taxon>
        <taxon>Pieris</taxon>
    </lineage>
</organism>
<evidence type="ECO:0000313" key="5">
    <source>
        <dbReference type="Proteomes" id="UP001152562"/>
    </source>
</evidence>
<reference evidence="4" key="1">
    <citation type="submission" date="2022-05" db="EMBL/GenBank/DDBJ databases">
        <authorList>
            <person name="Okamura Y."/>
        </authorList>
    </citation>
    <scope>NUCLEOTIDE SEQUENCE</scope>
</reference>
<comment type="subcellular location">
    <subcellularLocation>
        <location evidence="1">Nucleus</location>
    </subcellularLocation>
</comment>
<gene>
    <name evidence="4" type="ORF">PIBRA_LOCUS10124</name>
</gene>
<accession>A0A9P0TUX1</accession>
<dbReference type="PANTHER" id="PTHR19303:SF73">
    <property type="entry name" value="PROTEIN PDC2"/>
    <property type="match status" value="1"/>
</dbReference>
<dbReference type="Pfam" id="PF03221">
    <property type="entry name" value="HTH_Tnp_Tc5"/>
    <property type="match status" value="1"/>
</dbReference>
<protein>
    <recommendedName>
        <fullName evidence="3">HTH CENPB-type domain-containing protein</fullName>
    </recommendedName>
</protein>
<dbReference type="SUPFAM" id="SSF46689">
    <property type="entry name" value="Homeodomain-like"/>
    <property type="match status" value="1"/>
</dbReference>
<sequence>MPISGPLVKSKAENVAEQLGLTSFKASEGWIGKFKQCHHNNYGKISGRHVAANMDGTEKRKLMVIGKSKNSRRFNKSAWMTSYLFEEVRKWDAVIKGRKKFTSC</sequence>
<evidence type="ECO:0000256" key="1">
    <source>
        <dbReference type="ARBA" id="ARBA00004123"/>
    </source>
</evidence>
<name>A0A9P0TUX1_PIEBR</name>
<dbReference type="PANTHER" id="PTHR19303">
    <property type="entry name" value="TRANSPOSON"/>
    <property type="match status" value="1"/>
</dbReference>
<proteinExistence type="predicted"/>
<evidence type="ECO:0000256" key="2">
    <source>
        <dbReference type="ARBA" id="ARBA00023125"/>
    </source>
</evidence>
<dbReference type="PROSITE" id="PS51253">
    <property type="entry name" value="HTH_CENPB"/>
    <property type="match status" value="1"/>
</dbReference>
<dbReference type="Proteomes" id="UP001152562">
    <property type="component" value="Unassembled WGS sequence"/>
</dbReference>
<dbReference type="InterPro" id="IPR050863">
    <property type="entry name" value="CenT-Element_Derived"/>
</dbReference>
<dbReference type="InterPro" id="IPR009057">
    <property type="entry name" value="Homeodomain-like_sf"/>
</dbReference>
<dbReference type="EMBL" id="CALOZG010000035">
    <property type="protein sequence ID" value="CAH4033893.1"/>
    <property type="molecule type" value="Genomic_DNA"/>
</dbReference>
<comment type="caution">
    <text evidence="4">The sequence shown here is derived from an EMBL/GenBank/DDBJ whole genome shotgun (WGS) entry which is preliminary data.</text>
</comment>
<evidence type="ECO:0000313" key="4">
    <source>
        <dbReference type="EMBL" id="CAH4033893.1"/>
    </source>
</evidence>
<keyword evidence="2" id="KW-0238">DNA-binding</keyword>
<dbReference type="AlphaFoldDB" id="A0A9P0TUX1"/>